<sequence>MGNKNISYFDANGTTPVHTKVQQAITSSLQHYGNPSTSSSLGLKTSSLIAESTSTILSLIFHTTTGTLLYTSCGTESNQSAIQLVLQNWKGDGIPHVITSTVEHPATIKYLNFLETRREISLSCVKPGLKGSVSPGEIISAINDKTILITLIYAQNETGSLNPLSKLRSLLPENSEIKIHVDASQAVSKVSCGIQEGGGLEGCDLITVTGHKFGAPKGISALWIREGFEVRKVEGGGIIFKGGGQMSGLRSGTENVPYIVGLAKAAECCVTSESGEFYASIMKSFREEMELTLRGKVEFVYNCKSDTTGLPNTLSIGFRGLNVPSSKIIKMCEVKGLIIAAGSACETGKLSHVLKECSVEEEVGGCTLRVSCGFWNDVEEGKRGGRILGEVVKGLKEDE</sequence>
<keyword evidence="7" id="KW-0408">Iron</keyword>
<dbReference type="OrthoDB" id="10250117at2759"/>
<dbReference type="GO" id="GO:0051536">
    <property type="term" value="F:iron-sulfur cluster binding"/>
    <property type="evidence" value="ECO:0007669"/>
    <property type="project" value="UniProtKB-KW"/>
</dbReference>
<dbReference type="PANTHER" id="PTHR11601">
    <property type="entry name" value="CYSTEINE DESULFURYLASE FAMILY MEMBER"/>
    <property type="match status" value="1"/>
</dbReference>
<dbReference type="EMBL" id="BRXW01000698">
    <property type="protein sequence ID" value="GMH74440.1"/>
    <property type="molecule type" value="Genomic_DNA"/>
</dbReference>
<evidence type="ECO:0000256" key="1">
    <source>
        <dbReference type="ARBA" id="ARBA00001933"/>
    </source>
</evidence>
<dbReference type="PANTHER" id="PTHR11601:SF34">
    <property type="entry name" value="CYSTEINE DESULFURASE"/>
    <property type="match status" value="1"/>
</dbReference>
<evidence type="ECO:0000256" key="8">
    <source>
        <dbReference type="ARBA" id="ARBA00023014"/>
    </source>
</evidence>
<dbReference type="Gene3D" id="3.90.1150.10">
    <property type="entry name" value="Aspartate Aminotransferase, domain 1"/>
    <property type="match status" value="1"/>
</dbReference>
<organism evidence="11 12">
    <name type="scientific">Triparma laevis f. longispina</name>
    <dbReference type="NCBI Taxonomy" id="1714387"/>
    <lineage>
        <taxon>Eukaryota</taxon>
        <taxon>Sar</taxon>
        <taxon>Stramenopiles</taxon>
        <taxon>Ochrophyta</taxon>
        <taxon>Bolidophyceae</taxon>
        <taxon>Parmales</taxon>
        <taxon>Triparmaceae</taxon>
        <taxon>Triparma</taxon>
    </lineage>
</organism>
<keyword evidence="5" id="KW-0479">Metal-binding</keyword>
<dbReference type="Pfam" id="PF00266">
    <property type="entry name" value="Aminotran_5"/>
    <property type="match status" value="1"/>
</dbReference>
<dbReference type="InterPro" id="IPR000192">
    <property type="entry name" value="Aminotrans_V_dom"/>
</dbReference>
<dbReference type="Gene3D" id="1.10.260.50">
    <property type="match status" value="1"/>
</dbReference>
<keyword evidence="12" id="KW-1185">Reference proteome</keyword>
<dbReference type="AlphaFoldDB" id="A0A9W7AV08"/>
<dbReference type="InterPro" id="IPR016454">
    <property type="entry name" value="Cysteine_dSase"/>
</dbReference>
<keyword evidence="4" id="KW-0808">Transferase</keyword>
<accession>A0A9W7AV08</accession>
<dbReference type="InterPro" id="IPR020578">
    <property type="entry name" value="Aminotrans_V_PyrdxlP_BS"/>
</dbReference>
<evidence type="ECO:0000259" key="10">
    <source>
        <dbReference type="Pfam" id="PF00266"/>
    </source>
</evidence>
<comment type="caution">
    <text evidence="11">The sequence shown here is derived from an EMBL/GenBank/DDBJ whole genome shotgun (WGS) entry which is preliminary data.</text>
</comment>
<protein>
    <recommendedName>
        <fullName evidence="3">cysteine desulfurase</fullName>
        <ecNumber evidence="3">2.8.1.7</ecNumber>
    </recommendedName>
</protein>
<dbReference type="Gene3D" id="3.40.640.10">
    <property type="entry name" value="Type I PLP-dependent aspartate aminotransferase-like (Major domain)"/>
    <property type="match status" value="1"/>
</dbReference>
<dbReference type="InterPro" id="IPR015421">
    <property type="entry name" value="PyrdxlP-dep_Trfase_major"/>
</dbReference>
<dbReference type="InterPro" id="IPR015422">
    <property type="entry name" value="PyrdxlP-dep_Trfase_small"/>
</dbReference>
<keyword evidence="6" id="KW-0663">Pyridoxal phosphate</keyword>
<dbReference type="SUPFAM" id="SSF53383">
    <property type="entry name" value="PLP-dependent transferases"/>
    <property type="match status" value="1"/>
</dbReference>
<evidence type="ECO:0000256" key="3">
    <source>
        <dbReference type="ARBA" id="ARBA00012239"/>
    </source>
</evidence>
<evidence type="ECO:0000256" key="2">
    <source>
        <dbReference type="ARBA" id="ARBA00006490"/>
    </source>
</evidence>
<feature type="domain" description="Aminotransferase class V" evidence="10">
    <location>
        <begin position="8"/>
        <end position="380"/>
    </location>
</feature>
<evidence type="ECO:0000256" key="7">
    <source>
        <dbReference type="ARBA" id="ARBA00023004"/>
    </source>
</evidence>
<reference evidence="12" key="1">
    <citation type="journal article" date="2023" name="Commun. Biol.">
        <title>Genome analysis of Parmales, the sister group of diatoms, reveals the evolutionary specialization of diatoms from phago-mixotrophs to photoautotrophs.</title>
        <authorList>
            <person name="Ban H."/>
            <person name="Sato S."/>
            <person name="Yoshikawa S."/>
            <person name="Yamada K."/>
            <person name="Nakamura Y."/>
            <person name="Ichinomiya M."/>
            <person name="Sato N."/>
            <person name="Blanc-Mathieu R."/>
            <person name="Endo H."/>
            <person name="Kuwata A."/>
            <person name="Ogata H."/>
        </authorList>
    </citation>
    <scope>NUCLEOTIDE SEQUENCE [LARGE SCALE GENOMIC DNA]</scope>
    <source>
        <strain evidence="12">NIES 3700</strain>
    </source>
</reference>
<dbReference type="GO" id="GO:0046872">
    <property type="term" value="F:metal ion binding"/>
    <property type="evidence" value="ECO:0007669"/>
    <property type="project" value="UniProtKB-KW"/>
</dbReference>
<evidence type="ECO:0000313" key="12">
    <source>
        <dbReference type="Proteomes" id="UP001165122"/>
    </source>
</evidence>
<comment type="similarity">
    <text evidence="2">Belongs to the class-V pyridoxal-phosphate-dependent aminotransferase family. NifS/IscS subfamily.</text>
</comment>
<dbReference type="Proteomes" id="UP001165122">
    <property type="component" value="Unassembled WGS sequence"/>
</dbReference>
<comment type="cofactor">
    <cofactor evidence="1 9">
        <name>pyridoxal 5'-phosphate</name>
        <dbReference type="ChEBI" id="CHEBI:597326"/>
    </cofactor>
</comment>
<dbReference type="GO" id="GO:0031071">
    <property type="term" value="F:cysteine desulfurase activity"/>
    <property type="evidence" value="ECO:0007669"/>
    <property type="project" value="UniProtKB-EC"/>
</dbReference>
<dbReference type="EC" id="2.8.1.7" evidence="3"/>
<name>A0A9W7AV08_9STRA</name>
<dbReference type="PIRSF" id="PIRSF005572">
    <property type="entry name" value="NifS"/>
    <property type="match status" value="1"/>
</dbReference>
<proteinExistence type="inferred from homology"/>
<evidence type="ECO:0000256" key="5">
    <source>
        <dbReference type="ARBA" id="ARBA00022723"/>
    </source>
</evidence>
<evidence type="ECO:0000313" key="11">
    <source>
        <dbReference type="EMBL" id="GMH74440.1"/>
    </source>
</evidence>
<dbReference type="PROSITE" id="PS00595">
    <property type="entry name" value="AA_TRANSFER_CLASS_5"/>
    <property type="match status" value="1"/>
</dbReference>
<keyword evidence="8" id="KW-0411">Iron-sulfur</keyword>
<gene>
    <name evidence="11" type="ORF">TrLO_g15833</name>
</gene>
<dbReference type="InterPro" id="IPR015424">
    <property type="entry name" value="PyrdxlP-dep_Trfase"/>
</dbReference>
<evidence type="ECO:0000256" key="6">
    <source>
        <dbReference type="ARBA" id="ARBA00022898"/>
    </source>
</evidence>
<evidence type="ECO:0000256" key="4">
    <source>
        <dbReference type="ARBA" id="ARBA00022679"/>
    </source>
</evidence>
<evidence type="ECO:0000256" key="9">
    <source>
        <dbReference type="RuleBase" id="RU004504"/>
    </source>
</evidence>